<keyword evidence="12 14" id="KW-0539">Nucleus</keyword>
<evidence type="ECO:0000313" key="18">
    <source>
        <dbReference type="Proteomes" id="UP000236161"/>
    </source>
</evidence>
<evidence type="ECO:0000256" key="4">
    <source>
        <dbReference type="ARBA" id="ARBA00005555"/>
    </source>
</evidence>
<sequence>MGSTGEPDRKRRHFSSISPTAGAVAKKHLLTPCSDDKKLDVAVLQFQNQKLFQQLEAQKIEYFVLEDKYHKIKKHQDIYEDTVMIANKSWEKLVGDLEPRSICTSELENPRCNLQCSHKLEDGASLAIQEDFMSRLLESGATDSCSDNESSDYQDNSTKITSVTTKNILRNITSSINCMWHMREDVASALRCNLSEDDTRIQLQKSADELNMEVRRLMIELHDLHLKHRHLTSKLQKHRDKAAKFKAEQKRLEVELAHSMSELEENNSRLAFFKSQKVGSKGAPILFPTFGNRQVADKARDKHKEIQELESSLKELKELASGRMAEINSLHEKRTVILRKLVNLKNAVLDIKNITSSSPFLSLRERLDKSKAEMDQCLPSLEKLQVEKEKILWHEQKVTMEDDIADVSRRIFHFSESRIAIFEQELQKLVHERMELEDKLEEALKEPGRKEIISEFKGLVSSFPKEMGIMQNELSRFKESSSELNCLRAQALSLSELYQRKVSELQPLYAKSSRQPSEVKRLQSVVADLRESEEELKLILEMYKRESTDSRDAMESRDRDYKAWAHVQIIKSSLDEHNLELRVKAAIEAEATSQQRLAAAEAEIEDLRQNMESCLRDLSKSSDTLKSKHEEADVYLSEIESIGQAYGDTQTQNQQLLQQITERDGYNFKLVMEGVKARQLQDVMNSEVRVMDKKILEANSLIDLYGIKATQLDEQLNVWSEQVSKLVAEGLHNSVTLGNAQERLSDIQKESLRLRESLNEVQIQAEKSRLEVTELLIELESERFNKKRMYEGLETMTMKASSLKTRTDGQVVLEKLQQEAGKYRGILKCQVCHDRQKEVVIAKCYHLFCSQCVQRTIQSRHRKCPTCSASFGPNDVKSIYI</sequence>
<accession>A0A2H9ZT32</accession>
<dbReference type="Gene3D" id="3.30.40.10">
    <property type="entry name" value="Zinc/RING finger domain, C3HC4 (zinc finger)"/>
    <property type="match status" value="1"/>
</dbReference>
<name>A0A2H9ZT32_9ASPA</name>
<evidence type="ECO:0000313" key="17">
    <source>
        <dbReference type="EMBL" id="PKA46449.1"/>
    </source>
</evidence>
<comment type="subcellular location">
    <subcellularLocation>
        <location evidence="2 14">Nucleus</location>
    </subcellularLocation>
</comment>
<dbReference type="STRING" id="1088818.A0A2H9ZT32"/>
<evidence type="ECO:0000256" key="10">
    <source>
        <dbReference type="ARBA" id="ARBA00022853"/>
    </source>
</evidence>
<evidence type="ECO:0000256" key="8">
    <source>
        <dbReference type="ARBA" id="ARBA00022786"/>
    </source>
</evidence>
<evidence type="ECO:0000256" key="2">
    <source>
        <dbReference type="ARBA" id="ARBA00004123"/>
    </source>
</evidence>
<keyword evidence="5 14" id="KW-0808">Transferase</keyword>
<evidence type="ECO:0000256" key="7">
    <source>
        <dbReference type="ARBA" id="ARBA00022771"/>
    </source>
</evidence>
<keyword evidence="6 14" id="KW-0479">Metal-binding</keyword>
<dbReference type="GO" id="GO:0005634">
    <property type="term" value="C:nucleus"/>
    <property type="evidence" value="ECO:0007669"/>
    <property type="project" value="UniProtKB-SubCell"/>
</dbReference>
<dbReference type="AlphaFoldDB" id="A0A2H9ZT32"/>
<dbReference type="SUPFAM" id="SSF57850">
    <property type="entry name" value="RING/U-box"/>
    <property type="match status" value="1"/>
</dbReference>
<evidence type="ECO:0000256" key="14">
    <source>
        <dbReference type="RuleBase" id="RU365038"/>
    </source>
</evidence>
<keyword evidence="10 14" id="KW-0156">Chromatin regulator</keyword>
<dbReference type="InterPro" id="IPR001841">
    <property type="entry name" value="Znf_RING"/>
</dbReference>
<evidence type="ECO:0000256" key="6">
    <source>
        <dbReference type="ARBA" id="ARBA00022723"/>
    </source>
</evidence>
<dbReference type="InterPro" id="IPR013956">
    <property type="entry name" value="E3_ubiquit_lig_Bre1"/>
</dbReference>
<dbReference type="GO" id="GO:0008270">
    <property type="term" value="F:zinc ion binding"/>
    <property type="evidence" value="ECO:0007669"/>
    <property type="project" value="UniProtKB-KW"/>
</dbReference>
<dbReference type="CDD" id="cd16499">
    <property type="entry name" value="RING-HC_Bre1-like"/>
    <property type="match status" value="1"/>
</dbReference>
<dbReference type="Proteomes" id="UP000236161">
    <property type="component" value="Unassembled WGS sequence"/>
</dbReference>
<evidence type="ECO:0000256" key="11">
    <source>
        <dbReference type="ARBA" id="ARBA00023054"/>
    </source>
</evidence>
<dbReference type="EMBL" id="KZ454132">
    <property type="protein sequence ID" value="PKA46449.1"/>
    <property type="molecule type" value="Genomic_DNA"/>
</dbReference>
<evidence type="ECO:0000256" key="12">
    <source>
        <dbReference type="ARBA" id="ARBA00023242"/>
    </source>
</evidence>
<dbReference type="OrthoDB" id="10266039at2759"/>
<comment type="catalytic activity">
    <reaction evidence="1 14">
        <text>S-ubiquitinyl-[E2 ubiquitin-conjugating enzyme]-L-cysteine + [acceptor protein]-L-lysine = [E2 ubiquitin-conjugating enzyme]-L-cysteine + N(6)-ubiquitinyl-[acceptor protein]-L-lysine.</text>
        <dbReference type="EC" id="2.3.2.27"/>
    </reaction>
</comment>
<evidence type="ECO:0000256" key="13">
    <source>
        <dbReference type="PROSITE-ProRule" id="PRU00175"/>
    </source>
</evidence>
<feature type="coiled-coil region" evidence="15">
    <location>
        <begin position="737"/>
        <end position="778"/>
    </location>
</feature>
<evidence type="ECO:0000256" key="1">
    <source>
        <dbReference type="ARBA" id="ARBA00000900"/>
    </source>
</evidence>
<dbReference type="GO" id="GO:0033503">
    <property type="term" value="C:HULC complex"/>
    <property type="evidence" value="ECO:0007669"/>
    <property type="project" value="TreeGrafter"/>
</dbReference>
<comment type="pathway">
    <text evidence="3 14">Protein modification; protein ubiquitination.</text>
</comment>
<protein>
    <recommendedName>
        <fullName evidence="14">E3 ubiquitin protein ligase</fullName>
        <ecNumber evidence="14">2.3.2.27</ecNumber>
    </recommendedName>
</protein>
<dbReference type="PROSITE" id="PS50089">
    <property type="entry name" value="ZF_RING_2"/>
    <property type="match status" value="1"/>
</dbReference>
<organism evidence="17 18">
    <name type="scientific">Apostasia shenzhenica</name>
    <dbReference type="NCBI Taxonomy" id="1088818"/>
    <lineage>
        <taxon>Eukaryota</taxon>
        <taxon>Viridiplantae</taxon>
        <taxon>Streptophyta</taxon>
        <taxon>Embryophyta</taxon>
        <taxon>Tracheophyta</taxon>
        <taxon>Spermatophyta</taxon>
        <taxon>Magnoliopsida</taxon>
        <taxon>Liliopsida</taxon>
        <taxon>Asparagales</taxon>
        <taxon>Orchidaceae</taxon>
        <taxon>Apostasioideae</taxon>
        <taxon>Apostasia</taxon>
    </lineage>
</organism>
<keyword evidence="11 14" id="KW-0175">Coiled coil</keyword>
<reference evidence="17 18" key="1">
    <citation type="journal article" date="2017" name="Nature">
        <title>The Apostasia genome and the evolution of orchids.</title>
        <authorList>
            <person name="Zhang G.Q."/>
            <person name="Liu K.W."/>
            <person name="Li Z."/>
            <person name="Lohaus R."/>
            <person name="Hsiao Y.Y."/>
            <person name="Niu S.C."/>
            <person name="Wang J.Y."/>
            <person name="Lin Y.C."/>
            <person name="Xu Q."/>
            <person name="Chen L.J."/>
            <person name="Yoshida K."/>
            <person name="Fujiwara S."/>
            <person name="Wang Z.W."/>
            <person name="Zhang Y.Q."/>
            <person name="Mitsuda N."/>
            <person name="Wang M."/>
            <person name="Liu G.H."/>
            <person name="Pecoraro L."/>
            <person name="Huang H.X."/>
            <person name="Xiao X.J."/>
            <person name="Lin M."/>
            <person name="Wu X.Y."/>
            <person name="Wu W.L."/>
            <person name="Chen Y.Y."/>
            <person name="Chang S.B."/>
            <person name="Sakamoto S."/>
            <person name="Ohme-Takagi M."/>
            <person name="Yagi M."/>
            <person name="Zeng S.J."/>
            <person name="Shen C.Y."/>
            <person name="Yeh C.M."/>
            <person name="Luo Y.B."/>
            <person name="Tsai W.C."/>
            <person name="Van de Peer Y."/>
            <person name="Liu Z.J."/>
        </authorList>
    </citation>
    <scope>NUCLEOTIDE SEQUENCE [LARGE SCALE GENOMIC DNA]</scope>
    <source>
        <strain evidence="18">cv. Shenzhen</strain>
        <tissue evidence="17">Stem</tissue>
    </source>
</reference>
<feature type="domain" description="RING-type" evidence="16">
    <location>
        <begin position="829"/>
        <end position="868"/>
    </location>
</feature>
<feature type="coiled-coil region" evidence="15">
    <location>
        <begin position="590"/>
        <end position="617"/>
    </location>
</feature>
<evidence type="ECO:0000256" key="9">
    <source>
        <dbReference type="ARBA" id="ARBA00022833"/>
    </source>
</evidence>
<evidence type="ECO:0000256" key="5">
    <source>
        <dbReference type="ARBA" id="ARBA00022679"/>
    </source>
</evidence>
<evidence type="ECO:0000256" key="3">
    <source>
        <dbReference type="ARBA" id="ARBA00004906"/>
    </source>
</evidence>
<dbReference type="PANTHER" id="PTHR23163:SF0">
    <property type="entry name" value="E3 UBIQUITIN-PROTEIN LIGASE BRE1"/>
    <property type="match status" value="1"/>
</dbReference>
<dbReference type="InterPro" id="IPR017907">
    <property type="entry name" value="Znf_RING_CS"/>
</dbReference>
<keyword evidence="18" id="KW-1185">Reference proteome</keyword>
<dbReference type="SMART" id="SM00184">
    <property type="entry name" value="RING"/>
    <property type="match status" value="1"/>
</dbReference>
<dbReference type="Pfam" id="PF00097">
    <property type="entry name" value="zf-C3HC4"/>
    <property type="match status" value="1"/>
</dbReference>
<comment type="similarity">
    <text evidence="4 14">Belongs to the BRE1 family.</text>
</comment>
<keyword evidence="7 13" id="KW-0863">Zinc-finger</keyword>
<keyword evidence="9 14" id="KW-0862">Zinc</keyword>
<dbReference type="EC" id="2.3.2.27" evidence="14"/>
<dbReference type="GO" id="GO:0016567">
    <property type="term" value="P:protein ubiquitination"/>
    <property type="evidence" value="ECO:0007669"/>
    <property type="project" value="UniProtKB-UniRule"/>
</dbReference>
<feature type="coiled-coil region" evidence="15">
    <location>
        <begin position="419"/>
        <end position="446"/>
    </location>
</feature>
<evidence type="ECO:0000259" key="16">
    <source>
        <dbReference type="PROSITE" id="PS50089"/>
    </source>
</evidence>
<dbReference type="InterPro" id="IPR018957">
    <property type="entry name" value="Znf_C3HC4_RING-type"/>
</dbReference>
<feature type="coiled-coil region" evidence="15">
    <location>
        <begin position="292"/>
        <end position="326"/>
    </location>
</feature>
<dbReference type="InterPro" id="IPR013083">
    <property type="entry name" value="Znf_RING/FYVE/PHD"/>
</dbReference>
<dbReference type="PANTHER" id="PTHR23163">
    <property type="entry name" value="RING FINGER PROTEIN-RELATED"/>
    <property type="match status" value="1"/>
</dbReference>
<gene>
    <name evidence="17" type="primary">BRE1A</name>
    <name evidence="17" type="ORF">AXF42_Ash012581</name>
</gene>
<keyword evidence="8 14" id="KW-0833">Ubl conjugation pathway</keyword>
<feature type="coiled-coil region" evidence="15">
    <location>
        <begin position="200"/>
        <end position="255"/>
    </location>
</feature>
<dbReference type="GO" id="GO:0061630">
    <property type="term" value="F:ubiquitin protein ligase activity"/>
    <property type="evidence" value="ECO:0007669"/>
    <property type="project" value="UniProtKB-EC"/>
</dbReference>
<dbReference type="PROSITE" id="PS00518">
    <property type="entry name" value="ZF_RING_1"/>
    <property type="match status" value="1"/>
</dbReference>
<proteinExistence type="inferred from homology"/>
<evidence type="ECO:0000256" key="15">
    <source>
        <dbReference type="SAM" id="Coils"/>
    </source>
</evidence>
<dbReference type="UniPathway" id="UPA00143"/>
<dbReference type="GO" id="GO:0006325">
    <property type="term" value="P:chromatin organization"/>
    <property type="evidence" value="ECO:0007669"/>
    <property type="project" value="UniProtKB-KW"/>
</dbReference>